<sequence>MLYHTIILLVLTTVVLADNNSLINSESDSHRRLLVKSKLINCLYECVFEYYFNGSFIIPSTCETYVSSRKCSFKFIIDYMKYKVGVLFEYDNQTDTDFDASISAFGEFSMKKEHSSRSVMWTYVCSNHDNCSTNYFNQYIAHYVQLTEQFQTLNNRFSTLLDYIGSNSSKVQQCYNNSDTLQSCIDGSCVYNWVPERNVTAQKCAFPPAFTRVLYEVVQTTRSAQSTPVFVVVTYECNIDKCNSPESVAAVKKAIEEDWGGILNTDSASINRGFLFVFFICPFILKFLLTALN</sequence>
<feature type="transmembrane region" description="Helical" evidence="1">
    <location>
        <begin position="273"/>
        <end position="292"/>
    </location>
</feature>
<feature type="chain" id="PRO_5036411987" evidence="2">
    <location>
        <begin position="18"/>
        <end position="293"/>
    </location>
</feature>
<evidence type="ECO:0000313" key="5">
    <source>
        <dbReference type="Proteomes" id="UP000663828"/>
    </source>
</evidence>
<keyword evidence="1" id="KW-0812">Transmembrane</keyword>
<reference evidence="3" key="1">
    <citation type="submission" date="2021-02" db="EMBL/GenBank/DDBJ databases">
        <authorList>
            <person name="Nowell W R."/>
        </authorList>
    </citation>
    <scope>NUCLEOTIDE SEQUENCE</scope>
</reference>
<gene>
    <name evidence="3" type="ORF">EDS130_LOCUS37531</name>
    <name evidence="4" type="ORF">XAT740_LOCUS39614</name>
</gene>
<keyword evidence="1" id="KW-1133">Transmembrane helix</keyword>
<organism evidence="3 6">
    <name type="scientific">Adineta ricciae</name>
    <name type="common">Rotifer</name>
    <dbReference type="NCBI Taxonomy" id="249248"/>
    <lineage>
        <taxon>Eukaryota</taxon>
        <taxon>Metazoa</taxon>
        <taxon>Spiralia</taxon>
        <taxon>Gnathifera</taxon>
        <taxon>Rotifera</taxon>
        <taxon>Eurotatoria</taxon>
        <taxon>Bdelloidea</taxon>
        <taxon>Adinetida</taxon>
        <taxon>Adinetidae</taxon>
        <taxon>Adineta</taxon>
    </lineage>
</organism>
<comment type="caution">
    <text evidence="3">The sequence shown here is derived from an EMBL/GenBank/DDBJ whole genome shotgun (WGS) entry which is preliminary data.</text>
</comment>
<dbReference type="AlphaFoldDB" id="A0A815ME22"/>
<keyword evidence="1" id="KW-0472">Membrane</keyword>
<dbReference type="Proteomes" id="UP000663852">
    <property type="component" value="Unassembled WGS sequence"/>
</dbReference>
<evidence type="ECO:0000256" key="2">
    <source>
        <dbReference type="SAM" id="SignalP"/>
    </source>
</evidence>
<evidence type="ECO:0000256" key="1">
    <source>
        <dbReference type="SAM" id="Phobius"/>
    </source>
</evidence>
<dbReference type="EMBL" id="CAJNOR010004411">
    <property type="protein sequence ID" value="CAF1500273.1"/>
    <property type="molecule type" value="Genomic_DNA"/>
</dbReference>
<keyword evidence="5" id="KW-1185">Reference proteome</keyword>
<accession>A0A815ME22</accession>
<evidence type="ECO:0000313" key="4">
    <source>
        <dbReference type="EMBL" id="CAF1500273.1"/>
    </source>
</evidence>
<evidence type="ECO:0000313" key="3">
    <source>
        <dbReference type="EMBL" id="CAF1421681.1"/>
    </source>
</evidence>
<dbReference type="OrthoDB" id="10386969at2759"/>
<name>A0A815ME22_ADIRI</name>
<protein>
    <submittedName>
        <fullName evidence="3">Uncharacterized protein</fullName>
    </submittedName>
</protein>
<evidence type="ECO:0000313" key="6">
    <source>
        <dbReference type="Proteomes" id="UP000663852"/>
    </source>
</evidence>
<feature type="signal peptide" evidence="2">
    <location>
        <begin position="1"/>
        <end position="17"/>
    </location>
</feature>
<proteinExistence type="predicted"/>
<keyword evidence="2" id="KW-0732">Signal</keyword>
<dbReference type="Proteomes" id="UP000663828">
    <property type="component" value="Unassembled WGS sequence"/>
</dbReference>
<dbReference type="EMBL" id="CAJNOJ010000372">
    <property type="protein sequence ID" value="CAF1421681.1"/>
    <property type="molecule type" value="Genomic_DNA"/>
</dbReference>